<keyword evidence="1" id="KW-0812">Transmembrane</keyword>
<dbReference type="Proteomes" id="UP000593850">
    <property type="component" value="Segment"/>
</dbReference>
<organism evidence="2 3">
    <name type="scientific">uncultured phage cr4_1</name>
    <dbReference type="NCBI Taxonomy" id="2772084"/>
    <lineage>
        <taxon>Viruses</taxon>
        <taxon>Duplodnaviria</taxon>
        <taxon>Heunggongvirae</taxon>
        <taxon>Uroviricota</taxon>
        <taxon>Caudoviricetes</taxon>
        <taxon>Crassvirales</taxon>
        <taxon>Suoliviridae</taxon>
        <taxon>Loutivirinae</taxon>
        <taxon>Buorbuivirus</taxon>
        <taxon>Buorbuivirus hominis</taxon>
    </lineage>
</organism>
<evidence type="ECO:0000313" key="3">
    <source>
        <dbReference type="Proteomes" id="UP000593850"/>
    </source>
</evidence>
<protein>
    <submittedName>
        <fullName evidence="2">Uncharacterized protein</fullName>
    </submittedName>
</protein>
<sequence>MIVKRSTSNSILTSISEFLLALIIIIVAVLISKHYRDYSYYNYVELKAQYKNYIVTNKYIRNSDTYVLELMNPFSKKTEEVYVKGYLYYNTYFVGDTIK</sequence>
<dbReference type="EMBL" id="MT774400">
    <property type="protein sequence ID" value="QOR57141.1"/>
    <property type="molecule type" value="Genomic_DNA"/>
</dbReference>
<keyword evidence="1" id="KW-0472">Membrane</keyword>
<reference evidence="2 3" key="1">
    <citation type="submission" date="2020-07" db="EMBL/GenBank/DDBJ databases">
        <title>Taxonomic proposal: Crassvirales, a new order of highly abundant and diverse bacterial viruses.</title>
        <authorList>
            <person name="Shkoporov A.N."/>
            <person name="Stockdale S.R."/>
            <person name="Guerin E."/>
            <person name="Ross R.P."/>
            <person name="Hill C."/>
        </authorList>
    </citation>
    <scope>NUCLEOTIDE SEQUENCE [LARGE SCALE GENOMIC DNA]</scope>
</reference>
<dbReference type="KEGG" id="vg:65131071"/>
<evidence type="ECO:0000256" key="1">
    <source>
        <dbReference type="SAM" id="Phobius"/>
    </source>
</evidence>
<proteinExistence type="predicted"/>
<dbReference type="GeneID" id="65131071"/>
<feature type="transmembrane region" description="Helical" evidence="1">
    <location>
        <begin position="12"/>
        <end position="31"/>
    </location>
</feature>
<keyword evidence="1" id="KW-1133">Transmembrane helix</keyword>
<name>A0A7M1RT90_9CAUD</name>
<accession>A0A7M1RT90</accession>
<keyword evidence="3" id="KW-1185">Reference proteome</keyword>
<evidence type="ECO:0000313" key="2">
    <source>
        <dbReference type="EMBL" id="QOR57141.1"/>
    </source>
</evidence>
<dbReference type="RefSeq" id="YP_010112593.1">
    <property type="nucleotide sequence ID" value="NC_055893.1"/>
</dbReference>